<comment type="caution">
    <text evidence="1">The sequence shown here is derived from an EMBL/GenBank/DDBJ whole genome shotgun (WGS) entry which is preliminary data.</text>
</comment>
<dbReference type="PANTHER" id="PTHR46701">
    <property type="entry name" value="GLYCOSYLTRANSFERASE-LIKE KOBITO 1"/>
    <property type="match status" value="1"/>
</dbReference>
<gene>
    <name evidence="1" type="ORF">ABZ510_19195</name>
</gene>
<reference evidence="1 2" key="1">
    <citation type="submission" date="2024-06" db="EMBL/GenBank/DDBJ databases">
        <title>The Natural Products Discovery Center: Release of the First 8490 Sequenced Strains for Exploring Actinobacteria Biosynthetic Diversity.</title>
        <authorList>
            <person name="Kalkreuter E."/>
            <person name="Kautsar S.A."/>
            <person name="Yang D."/>
            <person name="Bader C.D."/>
            <person name="Teijaro C.N."/>
            <person name="Fluegel L."/>
            <person name="Davis C.M."/>
            <person name="Simpson J.R."/>
            <person name="Lauterbach L."/>
            <person name="Steele A.D."/>
            <person name="Gui C."/>
            <person name="Meng S."/>
            <person name="Li G."/>
            <person name="Viehrig K."/>
            <person name="Ye F."/>
            <person name="Su P."/>
            <person name="Kiefer A.F."/>
            <person name="Nichols A."/>
            <person name="Cepeda A.J."/>
            <person name="Yan W."/>
            <person name="Fan B."/>
            <person name="Jiang Y."/>
            <person name="Adhikari A."/>
            <person name="Zheng C.-J."/>
            <person name="Schuster L."/>
            <person name="Cowan T.M."/>
            <person name="Smanski M.J."/>
            <person name="Chevrette M.G."/>
            <person name="De Carvalho L.P.S."/>
            <person name="Shen B."/>
        </authorList>
    </citation>
    <scope>NUCLEOTIDE SEQUENCE [LARGE SCALE GENOMIC DNA]</scope>
    <source>
        <strain evidence="1 2">NPDC019708</strain>
    </source>
</reference>
<proteinExistence type="predicted"/>
<sequence length="300" mass="34174">MCANGPFPVHHDLLICSTMLNPGPSLHSWIEYHLRRADTILIFMDDPGQRPLFEPFAVDERVVLLPGRTDRTDRTPSGLFNREVANYQEAVSYALAHGISWLIPLDDDEILYDEGDHSWKTSDNVGHVTFMNHEAVPMSHEITDRFTECTLFRLNGGSEFMAYGNGKSAVRVTPGVTAGVHSFHGYKGEHRTVAHPVILHYPNPSFHSWVEKFGNFTNFSDFWWDNPDAPIVIQFMLRSRDLLRAARETGNWDEARDYFTSWSLDAATREQLLRTGVLRRYDPMAEPLDRRGESTPPVGS</sequence>
<dbReference type="GeneID" id="96248244"/>
<dbReference type="InterPro" id="IPR044224">
    <property type="entry name" value="KOBITO1-like"/>
</dbReference>
<accession>A0ABV2WSW1</accession>
<dbReference type="PANTHER" id="PTHR46701:SF7">
    <property type="entry name" value="GLYCOSYLTRANSFERASE-LIKE KOBITO 1"/>
    <property type="match status" value="1"/>
</dbReference>
<organism evidence="1 2">
    <name type="scientific">Nocardia rhamnosiphila</name>
    <dbReference type="NCBI Taxonomy" id="426716"/>
    <lineage>
        <taxon>Bacteria</taxon>
        <taxon>Bacillati</taxon>
        <taxon>Actinomycetota</taxon>
        <taxon>Actinomycetes</taxon>
        <taxon>Mycobacteriales</taxon>
        <taxon>Nocardiaceae</taxon>
        <taxon>Nocardia</taxon>
    </lineage>
</organism>
<dbReference type="RefSeq" id="WP_156059403.1">
    <property type="nucleotide sequence ID" value="NZ_JBEYBD010000023.1"/>
</dbReference>
<name>A0ABV2WSW1_9NOCA</name>
<dbReference type="EMBL" id="JBEYBF010000012">
    <property type="protein sequence ID" value="MEU1953978.1"/>
    <property type="molecule type" value="Genomic_DNA"/>
</dbReference>
<evidence type="ECO:0000313" key="2">
    <source>
        <dbReference type="Proteomes" id="UP001550628"/>
    </source>
</evidence>
<dbReference type="Proteomes" id="UP001550628">
    <property type="component" value="Unassembled WGS sequence"/>
</dbReference>
<evidence type="ECO:0000313" key="1">
    <source>
        <dbReference type="EMBL" id="MEU1953978.1"/>
    </source>
</evidence>
<keyword evidence="2" id="KW-1185">Reference proteome</keyword>
<protein>
    <recommendedName>
        <fullName evidence="3">Glycosyltransferase family 2 protein</fullName>
    </recommendedName>
</protein>
<evidence type="ECO:0008006" key="3">
    <source>
        <dbReference type="Google" id="ProtNLM"/>
    </source>
</evidence>